<evidence type="ECO:0000313" key="2">
    <source>
        <dbReference type="EMBL" id="KAH3853865.1"/>
    </source>
</evidence>
<proteinExistence type="predicted"/>
<keyword evidence="3" id="KW-1185">Reference proteome</keyword>
<evidence type="ECO:0000256" key="1">
    <source>
        <dbReference type="SAM" id="MobiDB-lite"/>
    </source>
</evidence>
<evidence type="ECO:0000313" key="3">
    <source>
        <dbReference type="Proteomes" id="UP000828390"/>
    </source>
</evidence>
<gene>
    <name evidence="2" type="ORF">DPMN_096400</name>
</gene>
<dbReference type="AlphaFoldDB" id="A0A9D4L8A3"/>
<feature type="compositionally biased region" description="Polar residues" evidence="1">
    <location>
        <begin position="9"/>
        <end position="34"/>
    </location>
</feature>
<sequence>MGSKLSKAARNTTGTKVSFTTPGAMTPSIGQDSSTKPDDMVPPIGQDSSTKPDAMARPHEYISEMAGVKAKNRISALFALQYKNVCRTV</sequence>
<dbReference type="EMBL" id="JAIWYP010000003">
    <property type="protein sequence ID" value="KAH3853865.1"/>
    <property type="molecule type" value="Genomic_DNA"/>
</dbReference>
<accession>A0A9D4L8A3</accession>
<organism evidence="2 3">
    <name type="scientific">Dreissena polymorpha</name>
    <name type="common">Zebra mussel</name>
    <name type="synonym">Mytilus polymorpha</name>
    <dbReference type="NCBI Taxonomy" id="45954"/>
    <lineage>
        <taxon>Eukaryota</taxon>
        <taxon>Metazoa</taxon>
        <taxon>Spiralia</taxon>
        <taxon>Lophotrochozoa</taxon>
        <taxon>Mollusca</taxon>
        <taxon>Bivalvia</taxon>
        <taxon>Autobranchia</taxon>
        <taxon>Heteroconchia</taxon>
        <taxon>Euheterodonta</taxon>
        <taxon>Imparidentia</taxon>
        <taxon>Neoheterodontei</taxon>
        <taxon>Myida</taxon>
        <taxon>Dreissenoidea</taxon>
        <taxon>Dreissenidae</taxon>
        <taxon>Dreissena</taxon>
    </lineage>
</organism>
<protein>
    <submittedName>
        <fullName evidence="2">Uncharacterized protein</fullName>
    </submittedName>
</protein>
<comment type="caution">
    <text evidence="2">The sequence shown here is derived from an EMBL/GenBank/DDBJ whole genome shotgun (WGS) entry which is preliminary data.</text>
</comment>
<reference evidence="2" key="1">
    <citation type="journal article" date="2019" name="bioRxiv">
        <title>The Genome of the Zebra Mussel, Dreissena polymorpha: A Resource for Invasive Species Research.</title>
        <authorList>
            <person name="McCartney M.A."/>
            <person name="Auch B."/>
            <person name="Kono T."/>
            <person name="Mallez S."/>
            <person name="Zhang Y."/>
            <person name="Obille A."/>
            <person name="Becker A."/>
            <person name="Abrahante J.E."/>
            <person name="Garbe J."/>
            <person name="Badalamenti J.P."/>
            <person name="Herman A."/>
            <person name="Mangelson H."/>
            <person name="Liachko I."/>
            <person name="Sullivan S."/>
            <person name="Sone E.D."/>
            <person name="Koren S."/>
            <person name="Silverstein K.A.T."/>
            <person name="Beckman K.B."/>
            <person name="Gohl D.M."/>
        </authorList>
    </citation>
    <scope>NUCLEOTIDE SEQUENCE</scope>
    <source>
        <strain evidence="2">Duluth1</strain>
        <tissue evidence="2">Whole animal</tissue>
    </source>
</reference>
<dbReference type="Proteomes" id="UP000828390">
    <property type="component" value="Unassembled WGS sequence"/>
</dbReference>
<feature type="region of interest" description="Disordered" evidence="1">
    <location>
        <begin position="1"/>
        <end position="55"/>
    </location>
</feature>
<name>A0A9D4L8A3_DREPO</name>
<reference evidence="2" key="2">
    <citation type="submission" date="2020-11" db="EMBL/GenBank/DDBJ databases">
        <authorList>
            <person name="McCartney M.A."/>
            <person name="Auch B."/>
            <person name="Kono T."/>
            <person name="Mallez S."/>
            <person name="Becker A."/>
            <person name="Gohl D.M."/>
            <person name="Silverstein K.A.T."/>
            <person name="Koren S."/>
            <person name="Bechman K.B."/>
            <person name="Herman A."/>
            <person name="Abrahante J.E."/>
            <person name="Garbe J."/>
        </authorList>
    </citation>
    <scope>NUCLEOTIDE SEQUENCE</scope>
    <source>
        <strain evidence="2">Duluth1</strain>
        <tissue evidence="2">Whole animal</tissue>
    </source>
</reference>